<evidence type="ECO:0000256" key="12">
    <source>
        <dbReference type="ARBA" id="ARBA00044891"/>
    </source>
</evidence>
<comment type="caution">
    <text evidence="27">The sequence shown here is derived from an EMBL/GenBank/DDBJ whole genome shotgun (WGS) entry which is preliminary data.</text>
</comment>
<keyword evidence="3" id="KW-0813">Transport</keyword>
<evidence type="ECO:0000256" key="25">
    <source>
        <dbReference type="SAM" id="Phobius"/>
    </source>
</evidence>
<evidence type="ECO:0000256" key="9">
    <source>
        <dbReference type="ARBA" id="ARBA00044878"/>
    </source>
</evidence>
<sequence>MSSELSPLRKSYILHKASRWQAWKATSPSHRFFLLVCVCVVPFGGHFVKNGMSSLQQLMLDDKEYPITNTMYGAINSAVSVPNMILPFVGGHLLDRKGSGCILFFLVLMLLGQTLFAWAMERHIWTYALLGRFVFGMGEGSVVVGARAIVAYWFDMSELTFAMGTMVAVTNMAKMAAKATMAPVALHYGGYVYGFWYGDVICLGSFLFAVAVVRITRVLKRLKKRLKFQVRTGAPMDPTLRWLKMYFVVQHKQLFKERIGQTSLRDFTQSFPAMFWILVCLHVTFINVFHLFQNVSASYLYQVHGYSVVDAGYMSSLSHALVMFSPFLGLLLDLVGGRLVWVTMSTVCGVIAYAWLAFSSWTPVVPLLLISLCLSTTPAVLMASIPLTISKERFGIAFGIVEVLDAVGATIGNLLVGYLRDASGGYDDDLYLFLFLAATAFVLSLVLVVMDRRHGGTLGAPTYKPRARSVCDDTDGVVDLAGNLYASDSEDAAPKL</sequence>
<comment type="catalytic activity">
    <reaction evidence="11">
        <text>L-alpha-aminoacyl-L-histidine(out) = L-alpha-aminoacyl-L-histidine(in)</text>
        <dbReference type="Rhea" id="RHEA:79375"/>
        <dbReference type="ChEBI" id="CHEBI:229967"/>
    </reaction>
</comment>
<evidence type="ECO:0000256" key="8">
    <source>
        <dbReference type="ARBA" id="ARBA00044876"/>
    </source>
</evidence>
<proteinExistence type="inferred from homology"/>
<evidence type="ECO:0000256" key="14">
    <source>
        <dbReference type="ARBA" id="ARBA00044898"/>
    </source>
</evidence>
<feature type="transmembrane region" description="Helical" evidence="25">
    <location>
        <begin position="364"/>
        <end position="387"/>
    </location>
</feature>
<dbReference type="Pfam" id="PF07690">
    <property type="entry name" value="MFS_1"/>
    <property type="match status" value="1"/>
</dbReference>
<accession>A0A1V9Z2U4</accession>
<feature type="transmembrane region" description="Helical" evidence="25">
    <location>
        <begin position="30"/>
        <end position="48"/>
    </location>
</feature>
<dbReference type="PANTHER" id="PTHR23512">
    <property type="entry name" value="MAJOR FACILITATOR SUPERFAMILY DOMAIN-CONTAINING PROTEIN 1"/>
    <property type="match status" value="1"/>
</dbReference>
<name>A0A1V9Z2U4_ACHHY</name>
<evidence type="ECO:0000259" key="26">
    <source>
        <dbReference type="PROSITE" id="PS50850"/>
    </source>
</evidence>
<dbReference type="OrthoDB" id="424834at2759"/>
<dbReference type="SUPFAM" id="SSF103473">
    <property type="entry name" value="MFS general substrate transporter"/>
    <property type="match status" value="1"/>
</dbReference>
<dbReference type="STRING" id="1202772.A0A1V9Z2U4"/>
<feature type="transmembrane region" description="Helical" evidence="25">
    <location>
        <begin position="69"/>
        <end position="90"/>
    </location>
</feature>
<reference evidence="27 28" key="1">
    <citation type="journal article" date="2014" name="Genome Biol. Evol.">
        <title>The secreted proteins of Achlya hypogyna and Thraustotheca clavata identify the ancestral oomycete secretome and reveal gene acquisitions by horizontal gene transfer.</title>
        <authorList>
            <person name="Misner I."/>
            <person name="Blouin N."/>
            <person name="Leonard G."/>
            <person name="Richards T.A."/>
            <person name="Lane C.E."/>
        </authorList>
    </citation>
    <scope>NUCLEOTIDE SEQUENCE [LARGE SCALE GENOMIC DNA]</scope>
    <source>
        <strain evidence="27 28">ATCC 48635</strain>
    </source>
</reference>
<evidence type="ECO:0000256" key="20">
    <source>
        <dbReference type="ARBA" id="ARBA00044924"/>
    </source>
</evidence>
<comment type="subcellular location">
    <subcellularLocation>
        <location evidence="1">Lysosome membrane</location>
        <topology evidence="1">Multi-pass membrane protein</topology>
    </subcellularLocation>
</comment>
<comment type="catalytic activity">
    <reaction evidence="16">
        <text>L-lysyl-L-lysine(out) = L-lysyl-L-lysine(in)</text>
        <dbReference type="Rhea" id="RHEA:79403"/>
        <dbReference type="ChEBI" id="CHEBI:229956"/>
    </reaction>
</comment>
<keyword evidence="6 25" id="KW-0472">Membrane</keyword>
<dbReference type="Gene3D" id="1.20.1250.20">
    <property type="entry name" value="MFS general substrate transporter like domains"/>
    <property type="match status" value="2"/>
</dbReference>
<dbReference type="InterPro" id="IPR020846">
    <property type="entry name" value="MFS_dom"/>
</dbReference>
<evidence type="ECO:0000256" key="3">
    <source>
        <dbReference type="ARBA" id="ARBA00022448"/>
    </source>
</evidence>
<keyword evidence="7" id="KW-0458">Lysosome</keyword>
<keyword evidence="5 25" id="KW-1133">Transmembrane helix</keyword>
<comment type="catalytic activity">
    <reaction evidence="17">
        <text>L-arginyl-glycine(out) = L-arginyl-glycine(in)</text>
        <dbReference type="Rhea" id="RHEA:79391"/>
        <dbReference type="ChEBI" id="CHEBI:229955"/>
    </reaction>
</comment>
<dbReference type="AlphaFoldDB" id="A0A1V9Z2U4"/>
<dbReference type="Proteomes" id="UP000243579">
    <property type="component" value="Unassembled WGS sequence"/>
</dbReference>
<evidence type="ECO:0000256" key="6">
    <source>
        <dbReference type="ARBA" id="ARBA00023136"/>
    </source>
</evidence>
<evidence type="ECO:0000256" key="21">
    <source>
        <dbReference type="ARBA" id="ARBA00044985"/>
    </source>
</evidence>
<comment type="catalytic activity">
    <reaction evidence="20">
        <text>L-lysyl-glycine(out) = L-lysyl-glycine(in)</text>
        <dbReference type="Rhea" id="RHEA:79407"/>
        <dbReference type="ChEBI" id="CHEBI:191202"/>
    </reaction>
</comment>
<dbReference type="PROSITE" id="PS50850">
    <property type="entry name" value="MFS"/>
    <property type="match status" value="1"/>
</dbReference>
<evidence type="ECO:0000256" key="10">
    <source>
        <dbReference type="ARBA" id="ARBA00044881"/>
    </source>
</evidence>
<dbReference type="InterPro" id="IPR036259">
    <property type="entry name" value="MFS_trans_sf"/>
</dbReference>
<evidence type="ECO:0000256" key="11">
    <source>
        <dbReference type="ARBA" id="ARBA00044884"/>
    </source>
</evidence>
<comment type="catalytic activity">
    <reaction evidence="15">
        <text>L-arginyl-L-alpha-amino acid(out) = L-arginyl-L-alpha-amino acid(in)</text>
        <dbReference type="Rhea" id="RHEA:79371"/>
        <dbReference type="ChEBI" id="CHEBI:84315"/>
    </reaction>
</comment>
<feature type="transmembrane region" description="Helical" evidence="25">
    <location>
        <begin position="394"/>
        <end position="418"/>
    </location>
</feature>
<evidence type="ECO:0000256" key="13">
    <source>
        <dbReference type="ARBA" id="ARBA00044893"/>
    </source>
</evidence>
<dbReference type="GO" id="GO:0022857">
    <property type="term" value="F:transmembrane transporter activity"/>
    <property type="evidence" value="ECO:0007669"/>
    <property type="project" value="InterPro"/>
</dbReference>
<feature type="transmembrane region" description="Helical" evidence="25">
    <location>
        <begin position="195"/>
        <end position="215"/>
    </location>
</feature>
<evidence type="ECO:0000256" key="17">
    <source>
        <dbReference type="ARBA" id="ARBA00044903"/>
    </source>
</evidence>
<dbReference type="GO" id="GO:0005765">
    <property type="term" value="C:lysosomal membrane"/>
    <property type="evidence" value="ECO:0007669"/>
    <property type="project" value="UniProtKB-SubCell"/>
</dbReference>
<comment type="catalytic activity">
    <reaction evidence="8">
        <text>L-lysyl-L-alanine(out) = L-lysyl-L-alanine(in)</text>
        <dbReference type="Rhea" id="RHEA:79399"/>
        <dbReference type="ChEBI" id="CHEBI:229954"/>
    </reaction>
</comment>
<evidence type="ECO:0000256" key="4">
    <source>
        <dbReference type="ARBA" id="ARBA00022692"/>
    </source>
</evidence>
<evidence type="ECO:0000256" key="24">
    <source>
        <dbReference type="ARBA" id="ARBA00046376"/>
    </source>
</evidence>
<feature type="transmembrane region" description="Helical" evidence="25">
    <location>
        <begin position="133"/>
        <end position="154"/>
    </location>
</feature>
<protein>
    <recommendedName>
        <fullName evidence="21">Lysosomal dipeptide transporter MFSD1</fullName>
    </recommendedName>
    <alternativeName>
        <fullName evidence="22">Major facilitator superfamily domain-containing protein 1</fullName>
    </alternativeName>
</protein>
<dbReference type="PANTHER" id="PTHR23512:SF3">
    <property type="entry name" value="MAJOR FACILITATOR SUPERFAMILY DOMAIN-CONTAINING PROTEIN 1"/>
    <property type="match status" value="1"/>
</dbReference>
<feature type="transmembrane region" description="Helical" evidence="25">
    <location>
        <begin position="430"/>
        <end position="450"/>
    </location>
</feature>
<evidence type="ECO:0000256" key="16">
    <source>
        <dbReference type="ARBA" id="ARBA00044900"/>
    </source>
</evidence>
<evidence type="ECO:0000313" key="27">
    <source>
        <dbReference type="EMBL" id="OQR92329.1"/>
    </source>
</evidence>
<comment type="catalytic activity">
    <reaction evidence="14">
        <text>L-aspartyl-L-lysine(out) = L-aspartyl-L-lysine(in)</text>
        <dbReference type="Rhea" id="RHEA:79411"/>
        <dbReference type="ChEBI" id="CHEBI:229953"/>
    </reaction>
</comment>
<organism evidence="27 28">
    <name type="scientific">Achlya hypogyna</name>
    <name type="common">Oomycete</name>
    <name type="synonym">Protoachlya hypogyna</name>
    <dbReference type="NCBI Taxonomy" id="1202772"/>
    <lineage>
        <taxon>Eukaryota</taxon>
        <taxon>Sar</taxon>
        <taxon>Stramenopiles</taxon>
        <taxon>Oomycota</taxon>
        <taxon>Saprolegniomycetes</taxon>
        <taxon>Saprolegniales</taxon>
        <taxon>Achlyaceae</taxon>
        <taxon>Achlya</taxon>
    </lineage>
</organism>
<comment type="catalytic activity">
    <reaction evidence="19">
        <text>L-alanyl-L-lysine(out) = L-alanyl-L-lysine(in)</text>
        <dbReference type="Rhea" id="RHEA:79415"/>
        <dbReference type="ChEBI" id="CHEBI:192470"/>
    </reaction>
</comment>
<keyword evidence="28" id="KW-1185">Reference proteome</keyword>
<evidence type="ECO:0000256" key="23">
    <source>
        <dbReference type="ARBA" id="ARBA00045709"/>
    </source>
</evidence>
<evidence type="ECO:0000256" key="18">
    <source>
        <dbReference type="ARBA" id="ARBA00044912"/>
    </source>
</evidence>
<evidence type="ECO:0000256" key="5">
    <source>
        <dbReference type="ARBA" id="ARBA00022989"/>
    </source>
</evidence>
<comment type="catalytic activity">
    <reaction evidence="9">
        <text>L-histidyl-glycine(out) = L-histidyl-glycine(in)</text>
        <dbReference type="Rhea" id="RHEA:79395"/>
        <dbReference type="ChEBI" id="CHEBI:229957"/>
    </reaction>
</comment>
<keyword evidence="4 25" id="KW-0812">Transmembrane</keyword>
<evidence type="ECO:0000256" key="7">
    <source>
        <dbReference type="ARBA" id="ARBA00023228"/>
    </source>
</evidence>
<evidence type="ECO:0000256" key="2">
    <source>
        <dbReference type="ARBA" id="ARBA00008335"/>
    </source>
</evidence>
<comment type="catalytic activity">
    <reaction evidence="10">
        <text>L-alpha-aminoacyl-L-arginine(out) = L-alpha-aminoacyl-L-arginine(in)</text>
        <dbReference type="Rhea" id="RHEA:79367"/>
        <dbReference type="ChEBI" id="CHEBI:229968"/>
    </reaction>
</comment>
<comment type="catalytic activity">
    <reaction evidence="18">
        <text>L-histidyl-L-alpha-amino acid(out) = L-histidyl-L-alpha-amino acid(in)</text>
        <dbReference type="Rhea" id="RHEA:79379"/>
        <dbReference type="ChEBI" id="CHEBI:229964"/>
    </reaction>
</comment>
<feature type="domain" description="Major facilitator superfamily (MFS) profile" evidence="26">
    <location>
        <begin position="34"/>
        <end position="455"/>
    </location>
</feature>
<comment type="function">
    <text evidence="23">Lysosomal dipeptide uniporter that selectively exports lysine, arginine or histidine-containing dipeptides with a net positive charge from the lysosome lumen into the cytosol. Could play a role in a specific type of protein O-glycosylation indirectly regulating macrophages migration and tissue invasion. Also essential for liver homeostasis.</text>
</comment>
<evidence type="ECO:0000313" key="28">
    <source>
        <dbReference type="Proteomes" id="UP000243579"/>
    </source>
</evidence>
<evidence type="ECO:0000256" key="19">
    <source>
        <dbReference type="ARBA" id="ARBA00044919"/>
    </source>
</evidence>
<comment type="subunit">
    <text evidence="24">Homodimer. Interacts with lysosomal protein GLMP (via lumenal domain); the interaction starts while both proteins are still in the endoplasmic reticulum and is required for stabilization of MFSD1 in lysosomes but has no direct effect on its targeting to lysosomes or transporter activity.</text>
</comment>
<dbReference type="InterPro" id="IPR011701">
    <property type="entry name" value="MFS"/>
</dbReference>
<comment type="similarity">
    <text evidence="2">Belongs to the major facilitator superfamily.</text>
</comment>
<feature type="transmembrane region" description="Helical" evidence="25">
    <location>
        <begin position="273"/>
        <end position="292"/>
    </location>
</feature>
<comment type="catalytic activity">
    <reaction evidence="12">
        <text>L-lysyl-L-alpha-amino acid(out) = L-lysyl-L-alpha-amino acid(in)</text>
        <dbReference type="Rhea" id="RHEA:79387"/>
        <dbReference type="ChEBI" id="CHEBI:229965"/>
    </reaction>
</comment>
<dbReference type="InterPro" id="IPR052187">
    <property type="entry name" value="MFSD1"/>
</dbReference>
<feature type="transmembrane region" description="Helical" evidence="25">
    <location>
        <begin position="102"/>
        <end position="121"/>
    </location>
</feature>
<feature type="transmembrane region" description="Helical" evidence="25">
    <location>
        <begin position="312"/>
        <end position="332"/>
    </location>
</feature>
<evidence type="ECO:0000256" key="15">
    <source>
        <dbReference type="ARBA" id="ARBA00044899"/>
    </source>
</evidence>
<evidence type="ECO:0000256" key="1">
    <source>
        <dbReference type="ARBA" id="ARBA00004155"/>
    </source>
</evidence>
<comment type="catalytic activity">
    <reaction evidence="13">
        <text>L-alpha-aminoacyl-L-lysine(out) = L-alpha-aminoacyl-L-lysine(in)</text>
        <dbReference type="Rhea" id="RHEA:79383"/>
        <dbReference type="ChEBI" id="CHEBI:229966"/>
    </reaction>
</comment>
<dbReference type="EMBL" id="JNBR01000466">
    <property type="protein sequence ID" value="OQR92329.1"/>
    <property type="molecule type" value="Genomic_DNA"/>
</dbReference>
<evidence type="ECO:0000256" key="22">
    <source>
        <dbReference type="ARBA" id="ARBA00045018"/>
    </source>
</evidence>
<gene>
    <name evidence="27" type="ORF">ACHHYP_03843</name>
</gene>
<feature type="transmembrane region" description="Helical" evidence="25">
    <location>
        <begin position="339"/>
        <end position="358"/>
    </location>
</feature>